<comment type="similarity">
    <text evidence="2 6">Belongs to the BI1 family.</text>
</comment>
<feature type="compositionally biased region" description="Low complexity" evidence="7">
    <location>
        <begin position="57"/>
        <end position="80"/>
    </location>
</feature>
<reference evidence="8" key="1">
    <citation type="submission" date="2021-01" db="EMBL/GenBank/DDBJ databases">
        <authorList>
            <person name="Corre E."/>
            <person name="Pelletier E."/>
            <person name="Niang G."/>
            <person name="Scheremetjew M."/>
            <person name="Finn R."/>
            <person name="Kale V."/>
            <person name="Holt S."/>
            <person name="Cochrane G."/>
            <person name="Meng A."/>
            <person name="Brown T."/>
            <person name="Cohen L."/>
        </authorList>
    </citation>
    <scope>NUCLEOTIDE SEQUENCE</scope>
    <source>
        <strain evidence="8">CCMP645</strain>
    </source>
</reference>
<dbReference type="EMBL" id="HBIZ01036057">
    <property type="protein sequence ID" value="CAE0770370.1"/>
    <property type="molecule type" value="Transcribed_RNA"/>
</dbReference>
<evidence type="ECO:0000256" key="5">
    <source>
        <dbReference type="ARBA" id="ARBA00023136"/>
    </source>
</evidence>
<feature type="transmembrane region" description="Helical" evidence="6">
    <location>
        <begin position="115"/>
        <end position="135"/>
    </location>
</feature>
<evidence type="ECO:0000313" key="8">
    <source>
        <dbReference type="EMBL" id="CAE0770370.1"/>
    </source>
</evidence>
<evidence type="ECO:0000256" key="7">
    <source>
        <dbReference type="SAM" id="MobiDB-lite"/>
    </source>
</evidence>
<evidence type="ECO:0000256" key="3">
    <source>
        <dbReference type="ARBA" id="ARBA00022692"/>
    </source>
</evidence>
<feature type="transmembrane region" description="Helical" evidence="6">
    <location>
        <begin position="256"/>
        <end position="278"/>
    </location>
</feature>
<feature type="transmembrane region" description="Helical" evidence="6">
    <location>
        <begin position="167"/>
        <end position="185"/>
    </location>
</feature>
<feature type="region of interest" description="Disordered" evidence="7">
    <location>
        <begin position="52"/>
        <end position="100"/>
    </location>
</feature>
<name>A0A7S4F383_CHRCT</name>
<evidence type="ECO:0000256" key="6">
    <source>
        <dbReference type="RuleBase" id="RU004379"/>
    </source>
</evidence>
<feature type="transmembrane region" description="Helical" evidence="6">
    <location>
        <begin position="191"/>
        <end position="217"/>
    </location>
</feature>
<organism evidence="8">
    <name type="scientific">Chrysotila carterae</name>
    <name type="common">Marine alga</name>
    <name type="synonym">Syracosphaera carterae</name>
    <dbReference type="NCBI Taxonomy" id="13221"/>
    <lineage>
        <taxon>Eukaryota</taxon>
        <taxon>Haptista</taxon>
        <taxon>Haptophyta</taxon>
        <taxon>Prymnesiophyceae</taxon>
        <taxon>Isochrysidales</taxon>
        <taxon>Isochrysidaceae</taxon>
        <taxon>Chrysotila</taxon>
    </lineage>
</organism>
<evidence type="ECO:0000256" key="1">
    <source>
        <dbReference type="ARBA" id="ARBA00004141"/>
    </source>
</evidence>
<feature type="transmembrane region" description="Helical" evidence="6">
    <location>
        <begin position="229"/>
        <end position="250"/>
    </location>
</feature>
<dbReference type="PANTHER" id="PTHR23291:SF32">
    <property type="entry name" value="BAX INHIBITOR 1"/>
    <property type="match status" value="1"/>
</dbReference>
<keyword evidence="3 6" id="KW-0812">Transmembrane</keyword>
<dbReference type="AlphaFoldDB" id="A0A7S4F383"/>
<keyword evidence="5 6" id="KW-0472">Membrane</keyword>
<evidence type="ECO:0000256" key="4">
    <source>
        <dbReference type="ARBA" id="ARBA00022989"/>
    </source>
</evidence>
<evidence type="ECO:0000256" key="2">
    <source>
        <dbReference type="ARBA" id="ARBA00010350"/>
    </source>
</evidence>
<dbReference type="InterPro" id="IPR006214">
    <property type="entry name" value="Bax_inhibitor_1-related"/>
</dbReference>
<dbReference type="PANTHER" id="PTHR23291">
    <property type="entry name" value="BAX INHIBITOR-RELATED"/>
    <property type="match status" value="1"/>
</dbReference>
<gene>
    <name evidence="8" type="ORF">PCAR00345_LOCUS22982</name>
</gene>
<dbReference type="GO" id="GO:0016020">
    <property type="term" value="C:membrane"/>
    <property type="evidence" value="ECO:0007669"/>
    <property type="project" value="UniProtKB-SubCell"/>
</dbReference>
<proteinExistence type="inferred from homology"/>
<keyword evidence="4 6" id="KW-1133">Transmembrane helix</keyword>
<sequence>MPRSAAATCARMGANINSCTAGSHAGARRCFAKGPSRFTNVKKRVEVLEKEAETPYSQQQQQQQQQQQGGWFQGSPQQSSVFPTYTDDHERRKQQQTGTQWDNLSSGVVAHMRKVYGTLAAGIGIAAGSSIFAMATPLGAVSPLIPGLAAIVPLMGLMYTNKHTHSIALRTGLFAAFTGLAGWSLAPLLKIALAVAPMAVPQALLITSGLFATMTALSMMAKPGAALRLGVPLGAGVIVLLVAGVAGMFVPVTSAWYPLLHSISLYGGLALFTAYIAYDTQRMIDDYEMGEDDHLKHAVDLFINFKAIFTRVLFLLMGRSDD</sequence>
<comment type="subcellular location">
    <subcellularLocation>
        <location evidence="1">Membrane</location>
        <topology evidence="1">Multi-pass membrane protein</topology>
    </subcellularLocation>
</comment>
<evidence type="ECO:0008006" key="9">
    <source>
        <dbReference type="Google" id="ProtNLM"/>
    </source>
</evidence>
<protein>
    <recommendedName>
        <fullName evidence="9">Bax inhibitor 1</fullName>
    </recommendedName>
</protein>
<accession>A0A7S4F383</accession>
<dbReference type="Pfam" id="PF01027">
    <property type="entry name" value="Bax1-I"/>
    <property type="match status" value="1"/>
</dbReference>
<feature type="transmembrane region" description="Helical" evidence="6">
    <location>
        <begin position="141"/>
        <end position="160"/>
    </location>
</feature>